<protein>
    <recommendedName>
        <fullName evidence="5">DUF1611 domain-containing protein</fullName>
    </recommendedName>
</protein>
<dbReference type="SUPFAM" id="SSF52540">
    <property type="entry name" value="P-loop containing nucleoside triphosphate hydrolases"/>
    <property type="match status" value="1"/>
</dbReference>
<gene>
    <name evidence="3" type="ordered locus">Pyrfu_1853</name>
</gene>
<dbReference type="InterPro" id="IPR035086">
    <property type="entry name" value="DgcN-like_C"/>
</dbReference>
<reference evidence="3 4" key="1">
    <citation type="journal article" date="2011" name="Stand. Genomic Sci.">
        <title>Complete genome sequence of the hyperthermophilic chemolithoautotroph Pyrolobus fumarii type strain (1A).</title>
        <authorList>
            <person name="Anderson I."/>
            <person name="Goker M."/>
            <person name="Nolan M."/>
            <person name="Lucas S."/>
            <person name="Hammon N."/>
            <person name="Deshpande S."/>
            <person name="Cheng J.F."/>
            <person name="Tapia R."/>
            <person name="Han C."/>
            <person name="Goodwin L."/>
            <person name="Pitluck S."/>
            <person name="Huntemann M."/>
            <person name="Liolios K."/>
            <person name="Ivanova N."/>
            <person name="Pagani I."/>
            <person name="Mavromatis K."/>
            <person name="Ovchinikova G."/>
            <person name="Pati A."/>
            <person name="Chen A."/>
            <person name="Palaniappan K."/>
            <person name="Land M."/>
            <person name="Hauser L."/>
            <person name="Brambilla E.M."/>
            <person name="Huber H."/>
            <person name="Yasawong M."/>
            <person name="Rohde M."/>
            <person name="Spring S."/>
            <person name="Abt B."/>
            <person name="Sikorski J."/>
            <person name="Wirth R."/>
            <person name="Detter J.C."/>
            <person name="Woyke T."/>
            <person name="Bristow J."/>
            <person name="Eisen J.A."/>
            <person name="Markowitz V."/>
            <person name="Hugenholtz P."/>
            <person name="Kyrpides N.C."/>
            <person name="Klenk H.P."/>
            <person name="Lapidus A."/>
        </authorList>
    </citation>
    <scope>NUCLEOTIDE SEQUENCE [LARGE SCALE GENOMIC DNA]</scope>
    <source>
        <strain evidence="4">DSM 11204 / 1A</strain>
    </source>
</reference>
<dbReference type="InterPro" id="IPR035402">
    <property type="entry name" value="DgcN-like_N"/>
</dbReference>
<dbReference type="Gene3D" id="3.40.50.720">
    <property type="entry name" value="NAD(P)-binding Rossmann-like Domain"/>
    <property type="match status" value="1"/>
</dbReference>
<organism evidence="3 4">
    <name type="scientific">Pyrolobus fumarii (strain DSM 11204 / 1A)</name>
    <dbReference type="NCBI Taxonomy" id="694429"/>
    <lineage>
        <taxon>Archaea</taxon>
        <taxon>Thermoproteota</taxon>
        <taxon>Thermoprotei</taxon>
        <taxon>Desulfurococcales</taxon>
        <taxon>Pyrodictiaceae</taxon>
        <taxon>Pyrolobus</taxon>
    </lineage>
</organism>
<dbReference type="EMBL" id="CP002838">
    <property type="protein sequence ID" value="AEM39706.1"/>
    <property type="molecule type" value="Genomic_DNA"/>
</dbReference>
<dbReference type="Gene3D" id="3.40.50.300">
    <property type="entry name" value="P-loop containing nucleotide triphosphate hydrolases"/>
    <property type="match status" value="1"/>
</dbReference>
<evidence type="ECO:0000313" key="4">
    <source>
        <dbReference type="Proteomes" id="UP000001037"/>
    </source>
</evidence>
<name>G0ECY6_PYRF1</name>
<dbReference type="Pfam" id="PF07755">
    <property type="entry name" value="DUF1611"/>
    <property type="match status" value="1"/>
</dbReference>
<evidence type="ECO:0000259" key="1">
    <source>
        <dbReference type="Pfam" id="PF07755"/>
    </source>
</evidence>
<dbReference type="eggNOG" id="arCOG02828">
    <property type="taxonomic scope" value="Archaea"/>
</dbReference>
<sequence>MERVPAVVYAPGALGKGLGKTANDLVIYKGGERFEIVAVVDPENAGRDAGEVVGVGPRGIPVVASLEDALRYKPRAFIIGAATVGGYIPPGWKRDIIRALEEGLDVYNGLHHFLSEDPEAVEAAKKSGARIVDVRKPDKSLFRIWDGSVLKTRAKRVLVAGTDCEAGKNIATMELYLELKRRGVKACMVGTGQTMLLLGARGAVIDAIPSDFIAGVVEKFVVEADGDGCEVIVVEGQAAILHPAYGHVSLGILRGVSPTHIVLAHVPGRRVRAAFEHLGLPMPEPEEELEMLMRLNPYPSARLAGLALNTSEHYRGKADEVAKFYEERFSAPAVDPLIHGMGKVAERIISEGF</sequence>
<evidence type="ECO:0000313" key="3">
    <source>
        <dbReference type="EMBL" id="AEM39706.1"/>
    </source>
</evidence>
<evidence type="ECO:0008006" key="5">
    <source>
        <dbReference type="Google" id="ProtNLM"/>
    </source>
</evidence>
<feature type="domain" description="D-glutamate N-acetyltransferase-like C-terminal" evidence="1">
    <location>
        <begin position="143"/>
        <end position="344"/>
    </location>
</feature>
<dbReference type="PANTHER" id="PTHR40690:SF1">
    <property type="entry name" value="DUF1611 DOMAIN-CONTAINING PROTEIN"/>
    <property type="match status" value="1"/>
</dbReference>
<dbReference type="KEGG" id="pfm:Pyrfu_1853"/>
<dbReference type="Proteomes" id="UP000001037">
    <property type="component" value="Chromosome"/>
</dbReference>
<accession>G0ECY6</accession>
<dbReference type="PANTHER" id="PTHR40690">
    <property type="entry name" value="GLL3100 PROTEIN"/>
    <property type="match status" value="1"/>
</dbReference>
<dbReference type="AlphaFoldDB" id="G0ECY6"/>
<keyword evidence="4" id="KW-1185">Reference proteome</keyword>
<proteinExistence type="predicted"/>
<dbReference type="PIRSF" id="PIRSF026760">
    <property type="entry name" value="UCP026760"/>
    <property type="match status" value="1"/>
</dbReference>
<dbReference type="InParanoid" id="G0ECY6"/>
<dbReference type="Pfam" id="PF17396">
    <property type="entry name" value="DUF1611_N"/>
    <property type="match status" value="1"/>
</dbReference>
<evidence type="ECO:0000259" key="2">
    <source>
        <dbReference type="Pfam" id="PF17396"/>
    </source>
</evidence>
<dbReference type="InterPro" id="IPR011669">
    <property type="entry name" value="DgcN-like"/>
</dbReference>
<dbReference type="STRING" id="694429.Pyrfu_1853"/>
<feature type="domain" description="D-glutamate N-acetyltransferase-like N-terminal" evidence="2">
    <location>
        <begin position="43"/>
        <end position="137"/>
    </location>
</feature>
<dbReference type="InterPro" id="IPR027417">
    <property type="entry name" value="P-loop_NTPase"/>
</dbReference>
<dbReference type="HOGENOM" id="CLU_059741_0_0_2"/>